<comment type="subunit">
    <text evidence="9">Forms a complex with TatC.</text>
</comment>
<dbReference type="AlphaFoldDB" id="A0A3S9SX79"/>
<evidence type="ECO:0000256" key="7">
    <source>
        <dbReference type="ARBA" id="ARBA00023010"/>
    </source>
</evidence>
<dbReference type="NCBIfam" id="NF011430">
    <property type="entry name" value="PRK14861.1"/>
    <property type="match status" value="1"/>
</dbReference>
<comment type="similarity">
    <text evidence="9">Belongs to the TatA/E family.</text>
</comment>
<dbReference type="NCBIfam" id="NF011429">
    <property type="entry name" value="PRK14857.1"/>
    <property type="match status" value="1"/>
</dbReference>
<dbReference type="NCBIfam" id="TIGR01411">
    <property type="entry name" value="tatAE"/>
    <property type="match status" value="1"/>
</dbReference>
<comment type="function">
    <text evidence="9">Part of the twin-arginine translocation (Tat) system that transports large folded proteins containing a characteristic twin-arginine motif in their signal peptide across membranes. TatA could form the protein-conducting channel of the Tat system.</text>
</comment>
<evidence type="ECO:0000256" key="3">
    <source>
        <dbReference type="ARBA" id="ARBA00022475"/>
    </source>
</evidence>
<dbReference type="HAMAP" id="MF_00236">
    <property type="entry name" value="TatA_E"/>
    <property type="match status" value="1"/>
</dbReference>
<dbReference type="InterPro" id="IPR003369">
    <property type="entry name" value="TatA/B/E"/>
</dbReference>
<dbReference type="RefSeq" id="WP_127016276.1">
    <property type="nucleotide sequence ID" value="NZ_CP016379.1"/>
</dbReference>
<evidence type="ECO:0000313" key="10">
    <source>
        <dbReference type="EMBL" id="AZR72943.1"/>
    </source>
</evidence>
<dbReference type="PRINTS" id="PR01506">
    <property type="entry name" value="TATBPROTEIN"/>
</dbReference>
<keyword evidence="6 9" id="KW-1133">Transmembrane helix</keyword>
<keyword evidence="8 9" id="KW-0472">Membrane</keyword>
<feature type="transmembrane region" description="Helical" evidence="9">
    <location>
        <begin position="6"/>
        <end position="25"/>
    </location>
</feature>
<evidence type="ECO:0000256" key="4">
    <source>
        <dbReference type="ARBA" id="ARBA00022692"/>
    </source>
</evidence>
<evidence type="ECO:0000256" key="5">
    <source>
        <dbReference type="ARBA" id="ARBA00022927"/>
    </source>
</evidence>
<dbReference type="GO" id="GO:0008320">
    <property type="term" value="F:protein transmembrane transporter activity"/>
    <property type="evidence" value="ECO:0007669"/>
    <property type="project" value="UniProtKB-UniRule"/>
</dbReference>
<dbReference type="PANTHER" id="PTHR42982">
    <property type="entry name" value="SEC-INDEPENDENT PROTEIN TRANSLOCASE PROTEIN TATA"/>
    <property type="match status" value="1"/>
</dbReference>
<dbReference type="EMBL" id="CP016379">
    <property type="protein sequence ID" value="AZR72943.1"/>
    <property type="molecule type" value="Genomic_DNA"/>
</dbReference>
<accession>A0A3S9SX79</accession>
<dbReference type="Proteomes" id="UP000267250">
    <property type="component" value="Chromosome"/>
</dbReference>
<dbReference type="GO" id="GO:0043953">
    <property type="term" value="P:protein transport by the Tat complex"/>
    <property type="evidence" value="ECO:0007669"/>
    <property type="project" value="UniProtKB-UniRule"/>
</dbReference>
<evidence type="ECO:0000313" key="11">
    <source>
        <dbReference type="Proteomes" id="UP000267250"/>
    </source>
</evidence>
<keyword evidence="5 9" id="KW-0653">Protein transport</keyword>
<organism evidence="10 11">
    <name type="scientific">Anoxybacter fermentans</name>
    <dbReference type="NCBI Taxonomy" id="1323375"/>
    <lineage>
        <taxon>Bacteria</taxon>
        <taxon>Bacillati</taxon>
        <taxon>Bacillota</taxon>
        <taxon>Clostridia</taxon>
        <taxon>Halanaerobiales</taxon>
        <taxon>Anoxybacter</taxon>
    </lineage>
</organism>
<sequence>MFNIGIPELILILVIALIVFGPGKLPEVGKSLGKAIREFKNASKEMTAEILEDENDKKQV</sequence>
<keyword evidence="3 9" id="KW-1003">Cell membrane</keyword>
<gene>
    <name evidence="9" type="primary">tatA</name>
    <name evidence="10" type="ORF">BBF96_05770</name>
</gene>
<evidence type="ECO:0000256" key="9">
    <source>
        <dbReference type="HAMAP-Rule" id="MF_00236"/>
    </source>
</evidence>
<reference evidence="10 11" key="1">
    <citation type="submission" date="2016-07" db="EMBL/GenBank/DDBJ databases">
        <title>Genome and transcriptome analysis of iron-reducing fermentative bacteria Anoxybacter fermentans.</title>
        <authorList>
            <person name="Zeng X."/>
            <person name="Shao Z."/>
        </authorList>
    </citation>
    <scope>NUCLEOTIDE SEQUENCE [LARGE SCALE GENOMIC DNA]</scope>
    <source>
        <strain evidence="10 11">DY22613</strain>
    </source>
</reference>
<evidence type="ECO:0000256" key="1">
    <source>
        <dbReference type="ARBA" id="ARBA00004162"/>
    </source>
</evidence>
<proteinExistence type="inferred from homology"/>
<keyword evidence="2 9" id="KW-0813">Transport</keyword>
<evidence type="ECO:0000256" key="2">
    <source>
        <dbReference type="ARBA" id="ARBA00022448"/>
    </source>
</evidence>
<dbReference type="PANTHER" id="PTHR42982:SF1">
    <property type="entry name" value="SEC-INDEPENDENT PROTEIN TRANSLOCASE PROTEIN TATA"/>
    <property type="match status" value="1"/>
</dbReference>
<dbReference type="OrthoDB" id="9800908at2"/>
<dbReference type="InterPro" id="IPR006312">
    <property type="entry name" value="TatA/E"/>
</dbReference>
<keyword evidence="4 9" id="KW-0812">Transmembrane</keyword>
<dbReference type="Pfam" id="PF02416">
    <property type="entry name" value="TatA_B_E"/>
    <property type="match status" value="1"/>
</dbReference>
<keyword evidence="7 9" id="KW-0811">Translocation</keyword>
<comment type="subcellular location">
    <subcellularLocation>
        <location evidence="1 9">Cell membrane</location>
        <topology evidence="1 9">Single-pass membrane protein</topology>
    </subcellularLocation>
</comment>
<dbReference type="GO" id="GO:0033281">
    <property type="term" value="C:TAT protein transport complex"/>
    <property type="evidence" value="ECO:0007669"/>
    <property type="project" value="UniProtKB-UniRule"/>
</dbReference>
<evidence type="ECO:0000256" key="8">
    <source>
        <dbReference type="ARBA" id="ARBA00023136"/>
    </source>
</evidence>
<protein>
    <recommendedName>
        <fullName evidence="9">Sec-independent protein translocase protein TatA</fullName>
    </recommendedName>
</protein>
<dbReference type="Gene3D" id="1.20.5.3310">
    <property type="match status" value="1"/>
</dbReference>
<name>A0A3S9SX79_9FIRM</name>
<dbReference type="KEGG" id="aft:BBF96_05770"/>
<evidence type="ECO:0000256" key="6">
    <source>
        <dbReference type="ARBA" id="ARBA00022989"/>
    </source>
</evidence>
<keyword evidence="11" id="KW-1185">Reference proteome</keyword>